<evidence type="ECO:0000313" key="4">
    <source>
        <dbReference type="Proteomes" id="UP000254621"/>
    </source>
</evidence>
<dbReference type="GO" id="GO:0043164">
    <property type="term" value="P:Gram-negative-bacterium-type cell wall biogenesis"/>
    <property type="evidence" value="ECO:0007669"/>
    <property type="project" value="TreeGrafter"/>
</dbReference>
<dbReference type="InterPro" id="IPR051599">
    <property type="entry name" value="Cell_Envelope_Assoc"/>
</dbReference>
<evidence type="ECO:0000259" key="2">
    <source>
        <dbReference type="Pfam" id="PF02698"/>
    </source>
</evidence>
<feature type="transmembrane region" description="Helical" evidence="1">
    <location>
        <begin position="82"/>
        <end position="101"/>
    </location>
</feature>
<accession>A0A380NYA2</accession>
<proteinExistence type="predicted"/>
<dbReference type="PANTHER" id="PTHR30336">
    <property type="entry name" value="INNER MEMBRANE PROTEIN, PROBABLE PERMEASE"/>
    <property type="match status" value="1"/>
</dbReference>
<keyword evidence="1" id="KW-0812">Transmembrane</keyword>
<dbReference type="GO" id="GO:0005886">
    <property type="term" value="C:plasma membrane"/>
    <property type="evidence" value="ECO:0007669"/>
    <property type="project" value="TreeGrafter"/>
</dbReference>
<dbReference type="Proteomes" id="UP000254621">
    <property type="component" value="Unassembled WGS sequence"/>
</dbReference>
<dbReference type="AlphaFoldDB" id="A0A380NYA2"/>
<dbReference type="STRING" id="1629.IV50_GL000931"/>
<dbReference type="EMBL" id="UHIV01000001">
    <property type="protein sequence ID" value="SUP52961.1"/>
    <property type="molecule type" value="Genomic_DNA"/>
</dbReference>
<gene>
    <name evidence="3" type="ORF">NCTC13645_00864</name>
</gene>
<organism evidence="3 4">
    <name type="scientific">Weissella viridescens</name>
    <name type="common">Lactobacillus viridescens</name>
    <dbReference type="NCBI Taxonomy" id="1629"/>
    <lineage>
        <taxon>Bacteria</taxon>
        <taxon>Bacillati</taxon>
        <taxon>Bacillota</taxon>
        <taxon>Bacilli</taxon>
        <taxon>Lactobacillales</taxon>
        <taxon>Lactobacillaceae</taxon>
        <taxon>Weissella</taxon>
    </lineage>
</organism>
<sequence length="194" mass="21736">MDASTLGAWIESIHYPSRFSGHMDWLATCSNGMADTTKSSLSLSECDDSDCAGHMLSINGANHSDVVNPRAEVTTNRYLAWLYKWVLYIWWFAYGVGFLIYRHQNRTSVKSAYVLVLGAGLNYGNQVSLSLQARLDQALLVAKQLDQPWLILSGGKGGDETISEAEAMATYCEEKGIHVRLWCWKQLQRVPLKI</sequence>
<name>A0A380NYA2_WEIVI</name>
<protein>
    <submittedName>
        <fullName evidence="3">DUF218 domain</fullName>
    </submittedName>
</protein>
<dbReference type="PANTHER" id="PTHR30336:SF4">
    <property type="entry name" value="ENVELOPE BIOGENESIS FACTOR ELYC"/>
    <property type="match status" value="1"/>
</dbReference>
<dbReference type="Pfam" id="PF02698">
    <property type="entry name" value="DUF218"/>
    <property type="match status" value="1"/>
</dbReference>
<keyword evidence="1" id="KW-1133">Transmembrane helix</keyword>
<reference evidence="3 4" key="1">
    <citation type="submission" date="2018-06" db="EMBL/GenBank/DDBJ databases">
        <authorList>
            <consortium name="Pathogen Informatics"/>
            <person name="Doyle S."/>
        </authorList>
    </citation>
    <scope>NUCLEOTIDE SEQUENCE [LARGE SCALE GENOMIC DNA]</scope>
    <source>
        <strain evidence="3 4">NCTC13645</strain>
    </source>
</reference>
<evidence type="ECO:0000256" key="1">
    <source>
        <dbReference type="SAM" id="Phobius"/>
    </source>
</evidence>
<dbReference type="InterPro" id="IPR003848">
    <property type="entry name" value="DUF218"/>
</dbReference>
<evidence type="ECO:0000313" key="3">
    <source>
        <dbReference type="EMBL" id="SUP52961.1"/>
    </source>
</evidence>
<dbReference type="GO" id="GO:0000270">
    <property type="term" value="P:peptidoglycan metabolic process"/>
    <property type="evidence" value="ECO:0007669"/>
    <property type="project" value="TreeGrafter"/>
</dbReference>
<dbReference type="CDD" id="cd06259">
    <property type="entry name" value="YdcF-like"/>
    <property type="match status" value="1"/>
</dbReference>
<keyword evidence="1" id="KW-0472">Membrane</keyword>
<feature type="domain" description="DUF218" evidence="2">
    <location>
        <begin position="113"/>
        <end position="180"/>
    </location>
</feature>